<proteinExistence type="predicted"/>
<evidence type="ECO:0000256" key="1">
    <source>
        <dbReference type="ARBA" id="ARBA00022679"/>
    </source>
</evidence>
<name>X1EH78_9ZZZZ</name>
<sequence length="229" mass="26565">MLGTTYAFLGRHTKAIEYWIDSFKINTGDFIFCPISRNDAQTWDWISLAFANLGKKDEMKTACHQALREEKENGPGLLPPEKIRILEAIVDQTNAPLDPNVTIEVCFLIYKRHQRLPEILNQLKAQTIQNFKVNIWNNSGKKLDISNFPQDRIQITSPKENVGSQARFKLAKKTTGNPIIFFDDDEDLRPDFIEYHYNQYLNFGPKCILGYFTRTFNQESYWKSTGAPY</sequence>
<feature type="non-terminal residue" evidence="4">
    <location>
        <position position="229"/>
    </location>
</feature>
<accession>X1EH78</accession>
<dbReference type="EMBL" id="BARU01003001">
    <property type="protein sequence ID" value="GAH19740.1"/>
    <property type="molecule type" value="Genomic_DNA"/>
</dbReference>
<dbReference type="AlphaFoldDB" id="X1EH78"/>
<dbReference type="CDD" id="cd00761">
    <property type="entry name" value="Glyco_tranf_GTA_type"/>
    <property type="match status" value="1"/>
</dbReference>
<keyword evidence="2" id="KW-1015">Disulfide bond</keyword>
<dbReference type="InterPro" id="IPR011990">
    <property type="entry name" value="TPR-like_helical_dom_sf"/>
</dbReference>
<dbReference type="SUPFAM" id="SSF48452">
    <property type="entry name" value="TPR-like"/>
    <property type="match status" value="1"/>
</dbReference>
<dbReference type="Pfam" id="PF09258">
    <property type="entry name" value="Glyco_transf_64"/>
    <property type="match status" value="1"/>
</dbReference>
<keyword evidence="1" id="KW-0808">Transferase</keyword>
<evidence type="ECO:0000259" key="3">
    <source>
        <dbReference type="Pfam" id="PF09258"/>
    </source>
</evidence>
<evidence type="ECO:0000313" key="4">
    <source>
        <dbReference type="EMBL" id="GAH19740.1"/>
    </source>
</evidence>
<dbReference type="GO" id="GO:0016757">
    <property type="term" value="F:glycosyltransferase activity"/>
    <property type="evidence" value="ECO:0007669"/>
    <property type="project" value="InterPro"/>
</dbReference>
<protein>
    <recommendedName>
        <fullName evidence="3">Glycosyl transferase 64 domain-containing protein</fullName>
    </recommendedName>
</protein>
<dbReference type="GO" id="GO:0016020">
    <property type="term" value="C:membrane"/>
    <property type="evidence" value="ECO:0007669"/>
    <property type="project" value="InterPro"/>
</dbReference>
<reference evidence="4" key="1">
    <citation type="journal article" date="2014" name="Front. Microbiol.">
        <title>High frequency of phylogenetically diverse reductive dehalogenase-homologous genes in deep subseafloor sedimentary metagenomes.</title>
        <authorList>
            <person name="Kawai M."/>
            <person name="Futagami T."/>
            <person name="Toyoda A."/>
            <person name="Takaki Y."/>
            <person name="Nishi S."/>
            <person name="Hori S."/>
            <person name="Arai W."/>
            <person name="Tsubouchi T."/>
            <person name="Morono Y."/>
            <person name="Uchiyama I."/>
            <person name="Ito T."/>
            <person name="Fujiyama A."/>
            <person name="Inagaki F."/>
            <person name="Takami H."/>
        </authorList>
    </citation>
    <scope>NUCLEOTIDE SEQUENCE</scope>
    <source>
        <strain evidence="4">Expedition CK06-06</strain>
    </source>
</reference>
<organism evidence="4">
    <name type="scientific">marine sediment metagenome</name>
    <dbReference type="NCBI Taxonomy" id="412755"/>
    <lineage>
        <taxon>unclassified sequences</taxon>
        <taxon>metagenomes</taxon>
        <taxon>ecological metagenomes</taxon>
    </lineage>
</organism>
<comment type="caution">
    <text evidence="4">The sequence shown here is derived from an EMBL/GenBank/DDBJ whole genome shotgun (WGS) entry which is preliminary data.</text>
</comment>
<dbReference type="InterPro" id="IPR015338">
    <property type="entry name" value="GT64_dom"/>
</dbReference>
<evidence type="ECO:0000256" key="2">
    <source>
        <dbReference type="ARBA" id="ARBA00023157"/>
    </source>
</evidence>
<dbReference type="InterPro" id="IPR029044">
    <property type="entry name" value="Nucleotide-diphossugar_trans"/>
</dbReference>
<gene>
    <name evidence="4" type="ORF">S03H2_06738</name>
</gene>
<feature type="domain" description="Glycosyl transferase 64" evidence="3">
    <location>
        <begin position="109"/>
        <end position="220"/>
    </location>
</feature>
<dbReference type="SUPFAM" id="SSF53448">
    <property type="entry name" value="Nucleotide-diphospho-sugar transferases"/>
    <property type="match status" value="1"/>
</dbReference>
<dbReference type="Gene3D" id="3.90.550.10">
    <property type="entry name" value="Spore Coat Polysaccharide Biosynthesis Protein SpsA, Chain A"/>
    <property type="match status" value="1"/>
</dbReference>
<dbReference type="Gene3D" id="1.25.40.10">
    <property type="entry name" value="Tetratricopeptide repeat domain"/>
    <property type="match status" value="1"/>
</dbReference>